<dbReference type="PANTHER" id="PTHR33393:SF13">
    <property type="entry name" value="PGA BIOSYNTHESIS PROTEIN CAPA"/>
    <property type="match status" value="1"/>
</dbReference>
<dbReference type="InterPro" id="IPR002737">
    <property type="entry name" value="MEMO1_fam"/>
</dbReference>
<dbReference type="NCBIfam" id="TIGR04336">
    <property type="entry name" value="AmmeMemoSam_B"/>
    <property type="match status" value="1"/>
</dbReference>
<sequence>MRIKQVIFLALIGTIGIAVGLAGFWLGPRFKNDQAGLSKIILTGIQLPSEGLKGNVHTAIPNDKDLFETLFKYSQPIADLSSAPVSAVLPHHLVAGSYEIGMLEAVSKKITPAVVVIVSPNHFNTGRGKIITALEPWQTPFGILETNQKIIGKLADAGVMVDDPAIANEHGVGALVSLVKKIWPNTKLVPIIVKNERNFQEIDKVAELLNKILPKNSLVLASVDFSHYLPLTVSNWHDELSINVLETGDYNRLERMEIDSQNSIRLLLKYNELKGAQNFTLAHHTNSADIIKNSELAETTSHVMGYFVGGKPVAIPAIAVQFFGDMMLDRSVAKAMGEKGLDYVFEHLTGQENRFFYGQDLTVANLEGPFAIKRINTSKSIAFRFDPALAGQLKRYNFSAVSLANNHTIDMGRANVDFTKTILEQNNLGYFGNEYSVSTSGIWVANNLPEKMALVGINFTEGEVSWSQIRLAIATAKSQAPNVVVMPHWGQEYDRISNERERQWARDLIDAGATAVVGGHPHVIQEMEIYNGAPIFYSLGNFIFDQYFSQDTQEGFSVGMTFTGGSVKDIYVMPFYSVKSQNYLMSGERRDKFFEWFNTNSRLDGKKFEVGKLAL</sequence>
<proteinExistence type="inferred from homology"/>
<dbReference type="AlphaFoldDB" id="A0A1F6NXG8"/>
<dbReference type="Gene3D" id="3.60.21.10">
    <property type="match status" value="1"/>
</dbReference>
<reference evidence="4 5" key="1">
    <citation type="journal article" date="2016" name="Nat. Commun.">
        <title>Thousands of microbial genomes shed light on interconnected biogeochemical processes in an aquifer system.</title>
        <authorList>
            <person name="Anantharaman K."/>
            <person name="Brown C.T."/>
            <person name="Hug L.A."/>
            <person name="Sharon I."/>
            <person name="Castelle C.J."/>
            <person name="Probst A.J."/>
            <person name="Thomas B.C."/>
            <person name="Singh A."/>
            <person name="Wilkins M.J."/>
            <person name="Karaoz U."/>
            <person name="Brodie E.L."/>
            <person name="Williams K.H."/>
            <person name="Hubbard S.S."/>
            <person name="Banfield J.F."/>
        </authorList>
    </citation>
    <scope>NUCLEOTIDE SEQUENCE [LARGE SCALE GENOMIC DNA]</scope>
</reference>
<evidence type="ECO:0000313" key="5">
    <source>
        <dbReference type="Proteomes" id="UP000177907"/>
    </source>
</evidence>
<evidence type="ECO:0000256" key="1">
    <source>
        <dbReference type="ARBA" id="ARBA00005662"/>
    </source>
</evidence>
<feature type="domain" description="Capsule synthesis protein CapA" evidence="3">
    <location>
        <begin position="319"/>
        <end position="546"/>
    </location>
</feature>
<dbReference type="InterPro" id="IPR019079">
    <property type="entry name" value="Capsule_synth_CapA"/>
</dbReference>
<dbReference type="SMART" id="SM00854">
    <property type="entry name" value="PGA_cap"/>
    <property type="match status" value="1"/>
</dbReference>
<dbReference type="InterPro" id="IPR029052">
    <property type="entry name" value="Metallo-depent_PP-like"/>
</dbReference>
<feature type="transmembrane region" description="Helical" evidence="2">
    <location>
        <begin position="7"/>
        <end position="27"/>
    </location>
</feature>
<evidence type="ECO:0000256" key="2">
    <source>
        <dbReference type="SAM" id="Phobius"/>
    </source>
</evidence>
<dbReference type="CDD" id="cd07381">
    <property type="entry name" value="MPP_CapA"/>
    <property type="match status" value="1"/>
</dbReference>
<organism evidence="4 5">
    <name type="scientific">Candidatus Magasanikbacteria bacterium RIFOXYC2_FULL_42_28</name>
    <dbReference type="NCBI Taxonomy" id="1798704"/>
    <lineage>
        <taxon>Bacteria</taxon>
        <taxon>Candidatus Magasanikiibacteriota</taxon>
    </lineage>
</organism>
<evidence type="ECO:0000313" key="4">
    <source>
        <dbReference type="EMBL" id="OGH88344.1"/>
    </source>
</evidence>
<dbReference type="InterPro" id="IPR052169">
    <property type="entry name" value="CW_Biosynth-Accessory"/>
</dbReference>
<dbReference type="PANTHER" id="PTHR33393">
    <property type="entry name" value="POLYGLUTAMINE SYNTHESIS ACCESSORY PROTEIN RV0574C-RELATED"/>
    <property type="match status" value="1"/>
</dbReference>
<comment type="caution">
    <text evidence="4">The sequence shown here is derived from an EMBL/GenBank/DDBJ whole genome shotgun (WGS) entry which is preliminary data.</text>
</comment>
<comment type="similarity">
    <text evidence="1">Belongs to the CapA family.</text>
</comment>
<keyword evidence="2" id="KW-0812">Transmembrane</keyword>
<dbReference type="EMBL" id="MFQZ01000003">
    <property type="protein sequence ID" value="OGH88344.1"/>
    <property type="molecule type" value="Genomic_DNA"/>
</dbReference>
<keyword evidence="2" id="KW-1133">Transmembrane helix</keyword>
<dbReference type="SUPFAM" id="SSF53213">
    <property type="entry name" value="LigB-like"/>
    <property type="match status" value="1"/>
</dbReference>
<dbReference type="Proteomes" id="UP000177907">
    <property type="component" value="Unassembled WGS sequence"/>
</dbReference>
<gene>
    <name evidence="4" type="ORF">A3J93_04800</name>
</gene>
<dbReference type="STRING" id="1798704.A3J93_04800"/>
<protein>
    <submittedName>
        <fullName evidence="4">AmmeMemoRadiSam system protein B</fullName>
    </submittedName>
</protein>
<dbReference type="SUPFAM" id="SSF56300">
    <property type="entry name" value="Metallo-dependent phosphatases"/>
    <property type="match status" value="1"/>
</dbReference>
<dbReference type="Pfam" id="PF09587">
    <property type="entry name" value="PGA_cap"/>
    <property type="match status" value="1"/>
</dbReference>
<evidence type="ECO:0000259" key="3">
    <source>
        <dbReference type="SMART" id="SM00854"/>
    </source>
</evidence>
<dbReference type="Gene3D" id="3.40.830.10">
    <property type="entry name" value="LigB-like"/>
    <property type="match status" value="1"/>
</dbReference>
<name>A0A1F6NXG8_9BACT</name>
<accession>A0A1F6NXG8</accession>
<keyword evidence="2" id="KW-0472">Membrane</keyword>
<dbReference type="Pfam" id="PF01875">
    <property type="entry name" value="Memo"/>
    <property type="match status" value="1"/>
</dbReference>